<dbReference type="GO" id="GO:0005484">
    <property type="term" value="F:SNAP receptor activity"/>
    <property type="evidence" value="ECO:0000318"/>
    <property type="project" value="GO_Central"/>
</dbReference>
<keyword evidence="1" id="KW-1133">Transmembrane helix</keyword>
<dbReference type="SUPFAM" id="SSF58038">
    <property type="entry name" value="SNARE fusion complex"/>
    <property type="match status" value="1"/>
</dbReference>
<keyword evidence="1" id="KW-0812">Transmembrane</keyword>
<proteinExistence type="predicted"/>
<protein>
    <recommendedName>
        <fullName evidence="4">t-SNARE coiled-coil homology domain-containing protein</fullName>
    </recommendedName>
</protein>
<gene>
    <name evidence="2" type="ORF">MIMGU_mgv1a021393mg</name>
</gene>
<dbReference type="eggNOG" id="KOG3202">
    <property type="taxonomic scope" value="Eukaryota"/>
</dbReference>
<sequence>MAASVDSWTKECDEAERLANEISNMISERSSMPNSSTESQQHLSAIRAKIVILGTMLESLQHSLPSALNESSTAEEMKIRKDMVTKLRLNVNEINYALNMSNFANRDRSLEPDSDAISRTIGLDNQGIVDLQRQIMREQDEGLGKLAATMISTRHIALAVNEELSLHTRLVDYTANEHVEVTNSRLQQVQRKLALLNKRNTDRCSCPCLVLSVIGIIVLIAIVYIMKKYL</sequence>
<dbReference type="GO" id="GO:0031201">
    <property type="term" value="C:SNARE complex"/>
    <property type="evidence" value="ECO:0000318"/>
    <property type="project" value="GO_Central"/>
</dbReference>
<dbReference type="GO" id="GO:0048278">
    <property type="term" value="P:vesicle docking"/>
    <property type="evidence" value="ECO:0000318"/>
    <property type="project" value="GO_Central"/>
</dbReference>
<organism evidence="2 3">
    <name type="scientific">Erythranthe guttata</name>
    <name type="common">Yellow monkey flower</name>
    <name type="synonym">Mimulus guttatus</name>
    <dbReference type="NCBI Taxonomy" id="4155"/>
    <lineage>
        <taxon>Eukaryota</taxon>
        <taxon>Viridiplantae</taxon>
        <taxon>Streptophyta</taxon>
        <taxon>Embryophyta</taxon>
        <taxon>Tracheophyta</taxon>
        <taxon>Spermatophyta</taxon>
        <taxon>Magnoliopsida</taxon>
        <taxon>eudicotyledons</taxon>
        <taxon>Gunneridae</taxon>
        <taxon>Pentapetalae</taxon>
        <taxon>asterids</taxon>
        <taxon>lamiids</taxon>
        <taxon>Lamiales</taxon>
        <taxon>Phrymaceae</taxon>
        <taxon>Erythranthe</taxon>
    </lineage>
</organism>
<evidence type="ECO:0000313" key="3">
    <source>
        <dbReference type="Proteomes" id="UP000030748"/>
    </source>
</evidence>
<dbReference type="CDD" id="cd15841">
    <property type="entry name" value="SNARE_Qc"/>
    <property type="match status" value="1"/>
</dbReference>
<evidence type="ECO:0008006" key="4">
    <source>
        <dbReference type="Google" id="ProtNLM"/>
    </source>
</evidence>
<evidence type="ECO:0000313" key="2">
    <source>
        <dbReference type="EMBL" id="EYU33678.1"/>
    </source>
</evidence>
<accession>A0A022R238</accession>
<dbReference type="GO" id="GO:0000149">
    <property type="term" value="F:SNARE binding"/>
    <property type="evidence" value="ECO:0000318"/>
    <property type="project" value="GO_Central"/>
</dbReference>
<keyword evidence="3" id="KW-1185">Reference proteome</keyword>
<dbReference type="Proteomes" id="UP000030748">
    <property type="component" value="Unassembled WGS sequence"/>
</dbReference>
<dbReference type="GO" id="GO:0006906">
    <property type="term" value="P:vesicle fusion"/>
    <property type="evidence" value="ECO:0000318"/>
    <property type="project" value="GO_Central"/>
</dbReference>
<evidence type="ECO:0000256" key="1">
    <source>
        <dbReference type="SAM" id="Phobius"/>
    </source>
</evidence>
<keyword evidence="1" id="KW-0472">Membrane</keyword>
<dbReference type="EMBL" id="KI630752">
    <property type="protein sequence ID" value="EYU33678.1"/>
    <property type="molecule type" value="Genomic_DNA"/>
</dbReference>
<dbReference type="STRING" id="4155.A0A022R238"/>
<reference evidence="2 3" key="1">
    <citation type="journal article" date="2013" name="Proc. Natl. Acad. Sci. U.S.A.">
        <title>Fine-scale variation in meiotic recombination in Mimulus inferred from population shotgun sequencing.</title>
        <authorList>
            <person name="Hellsten U."/>
            <person name="Wright K.M."/>
            <person name="Jenkins J."/>
            <person name="Shu S."/>
            <person name="Yuan Y."/>
            <person name="Wessler S.R."/>
            <person name="Schmutz J."/>
            <person name="Willis J.H."/>
            <person name="Rokhsar D.S."/>
        </authorList>
    </citation>
    <scope>NUCLEOTIDE SEQUENCE [LARGE SCALE GENOMIC DNA]</scope>
    <source>
        <strain evidence="3">cv. DUN x IM62</strain>
    </source>
</reference>
<dbReference type="Gene3D" id="1.20.5.110">
    <property type="match status" value="1"/>
</dbReference>
<feature type="transmembrane region" description="Helical" evidence="1">
    <location>
        <begin position="209"/>
        <end position="226"/>
    </location>
</feature>
<dbReference type="GO" id="GO:0006886">
    <property type="term" value="P:intracellular protein transport"/>
    <property type="evidence" value="ECO:0000318"/>
    <property type="project" value="GO_Central"/>
</dbReference>
<name>A0A022R238_ERYGU</name>
<dbReference type="GO" id="GO:0012505">
    <property type="term" value="C:endomembrane system"/>
    <property type="evidence" value="ECO:0000318"/>
    <property type="project" value="GO_Central"/>
</dbReference>
<dbReference type="AlphaFoldDB" id="A0A022R238"/>